<sequence length="432" mass="48063">MKGKKFYAGVASALLLSSVLAGCSSSNDEGSSSAASEDQVTVDIFQYKVEFKEQFEDIVKQYEEENPGVNINVKTVGGGNDYGSALKSAFASGEEPDIFNVEGPSVVEEYKDYLTDLSDTKAADAALEGTLESVTDGEEVHGLPYNQEGYGLIYNKTIFEKAGINPDDILTFEDLEDAVETLDNHKEKLGIEAVFALPAKEKWVTGNHLSNAFVAPEFNDNPLDAYEAETIAFEKGDEMKRFLDLQNQYSVQPSISLDYSQQVEELFSLEGVAMIQQGNWVYNAIYEMDPEFAKNNIGIIPIPVEGHEGSLPVGVPNYWAVNNNSDDEVIEASKDFLDWLYTSETGKEVVLNDFKFIPAYEGYDTSQIADPLSQEIYQYADEGKTIGWVFMGYPSAWTDNVLGAYIQKYLSGEMTWEELEDISQSKWEEARQ</sequence>
<evidence type="ECO:0000313" key="7">
    <source>
        <dbReference type="EMBL" id="SDI80312.1"/>
    </source>
</evidence>
<dbReference type="SUPFAM" id="SSF53850">
    <property type="entry name" value="Periplasmic binding protein-like II"/>
    <property type="match status" value="1"/>
</dbReference>
<dbReference type="Proteomes" id="UP000199017">
    <property type="component" value="Unassembled WGS sequence"/>
</dbReference>
<dbReference type="STRING" id="930129.SAMN05216352_11248"/>
<dbReference type="OrthoDB" id="9763054at2"/>
<keyword evidence="8" id="KW-1185">Reference proteome</keyword>
<dbReference type="RefSeq" id="WP_091587048.1">
    <property type="nucleotide sequence ID" value="NZ_FNDU01000012.1"/>
</dbReference>
<dbReference type="Gene3D" id="3.40.190.10">
    <property type="entry name" value="Periplasmic binding protein-like II"/>
    <property type="match status" value="2"/>
</dbReference>
<evidence type="ECO:0000256" key="4">
    <source>
        <dbReference type="ARBA" id="ARBA00023139"/>
    </source>
</evidence>
<keyword evidence="5" id="KW-0449">Lipoprotein</keyword>
<gene>
    <name evidence="7" type="ORF">SAMN05216352_11248</name>
</gene>
<dbReference type="Pfam" id="PF01547">
    <property type="entry name" value="SBP_bac_1"/>
    <property type="match status" value="1"/>
</dbReference>
<evidence type="ECO:0000256" key="6">
    <source>
        <dbReference type="SAM" id="SignalP"/>
    </source>
</evidence>
<proteinExistence type="predicted"/>
<protein>
    <submittedName>
        <fullName evidence="7">Raffinose/stachyose/melibiose transport system substrate-binding protein</fullName>
    </submittedName>
</protein>
<reference evidence="7 8" key="1">
    <citation type="submission" date="2016-10" db="EMBL/GenBank/DDBJ databases">
        <authorList>
            <person name="de Groot N.N."/>
        </authorList>
    </citation>
    <scope>NUCLEOTIDE SEQUENCE [LARGE SCALE GENOMIC DNA]</scope>
    <source>
        <strain evidence="8">P4B,CCM 7963,CECT 7998,DSM 25260,IBRC-M 10614,KCTC 13821</strain>
    </source>
</reference>
<keyword evidence="2 6" id="KW-0732">Signal</keyword>
<dbReference type="InterPro" id="IPR006059">
    <property type="entry name" value="SBP"/>
</dbReference>
<keyword evidence="1" id="KW-1003">Cell membrane</keyword>
<evidence type="ECO:0000256" key="5">
    <source>
        <dbReference type="ARBA" id="ARBA00023288"/>
    </source>
</evidence>
<name>A0A1G8NJJ3_9BACI</name>
<dbReference type="PANTHER" id="PTHR43649">
    <property type="entry name" value="ARABINOSE-BINDING PROTEIN-RELATED"/>
    <property type="match status" value="1"/>
</dbReference>
<evidence type="ECO:0000256" key="2">
    <source>
        <dbReference type="ARBA" id="ARBA00022729"/>
    </source>
</evidence>
<evidence type="ECO:0000256" key="3">
    <source>
        <dbReference type="ARBA" id="ARBA00023136"/>
    </source>
</evidence>
<dbReference type="AlphaFoldDB" id="A0A1G8NJJ3"/>
<dbReference type="EMBL" id="FNDU01000012">
    <property type="protein sequence ID" value="SDI80312.1"/>
    <property type="molecule type" value="Genomic_DNA"/>
</dbReference>
<evidence type="ECO:0000256" key="1">
    <source>
        <dbReference type="ARBA" id="ARBA00022475"/>
    </source>
</evidence>
<evidence type="ECO:0000313" key="8">
    <source>
        <dbReference type="Proteomes" id="UP000199017"/>
    </source>
</evidence>
<feature type="chain" id="PRO_5038968370" evidence="6">
    <location>
        <begin position="22"/>
        <end position="432"/>
    </location>
</feature>
<keyword evidence="4" id="KW-0564">Palmitate</keyword>
<dbReference type="PANTHER" id="PTHR43649:SF33">
    <property type="entry name" value="POLYGALACTURONAN_RHAMNOGALACTURONAN-BINDING PROTEIN YTCQ"/>
    <property type="match status" value="1"/>
</dbReference>
<organism evidence="7 8">
    <name type="scientific">Alteribacillus bidgolensis</name>
    <dbReference type="NCBI Taxonomy" id="930129"/>
    <lineage>
        <taxon>Bacteria</taxon>
        <taxon>Bacillati</taxon>
        <taxon>Bacillota</taxon>
        <taxon>Bacilli</taxon>
        <taxon>Bacillales</taxon>
        <taxon>Bacillaceae</taxon>
        <taxon>Alteribacillus</taxon>
    </lineage>
</organism>
<feature type="signal peptide" evidence="6">
    <location>
        <begin position="1"/>
        <end position="21"/>
    </location>
</feature>
<dbReference type="InterPro" id="IPR050490">
    <property type="entry name" value="Bact_solute-bd_prot1"/>
</dbReference>
<dbReference type="PROSITE" id="PS51257">
    <property type="entry name" value="PROKAR_LIPOPROTEIN"/>
    <property type="match status" value="1"/>
</dbReference>
<keyword evidence="3" id="KW-0472">Membrane</keyword>
<accession>A0A1G8NJJ3</accession>